<feature type="transmembrane region" description="Helical" evidence="7">
    <location>
        <begin position="260"/>
        <end position="281"/>
    </location>
</feature>
<dbReference type="CDD" id="cd06261">
    <property type="entry name" value="TM_PBP2"/>
    <property type="match status" value="1"/>
</dbReference>
<keyword evidence="6 7" id="KW-0472">Membrane</keyword>
<sequence length="291" mass="30243">MTATATRPVDQPAFADPPTLGRRSALAVAGSQGRAAGRRLRRAGATVLRASAALVVFLAIWELAPRLGLADPVFLPPLSTVLSTFGGLLADGTIGAQVGTSLARAAAGFSIAVAVAIPAGLAIGWYARAAQYLGPFFELFRNTAALALLPVFILVLGIGETSKIAIVVYACFFPVLLSTITGVRTVDPLLVRSARSLGLSSPALFAKVVLPSAVPTVFTGIRMAATSSILVLVAAEMVGAKAGLGYYITYTQFNFQIPEMYAGIVTIALVGVCVNGALVLVERRLTRWRAA</sequence>
<dbReference type="Pfam" id="PF00528">
    <property type="entry name" value="BPD_transp_1"/>
    <property type="match status" value="1"/>
</dbReference>
<evidence type="ECO:0000256" key="4">
    <source>
        <dbReference type="ARBA" id="ARBA00022692"/>
    </source>
</evidence>
<organism evidence="9 10">
    <name type="scientific">Isoptericola hypogeus</name>
    <dbReference type="NCBI Taxonomy" id="300179"/>
    <lineage>
        <taxon>Bacteria</taxon>
        <taxon>Bacillati</taxon>
        <taxon>Actinomycetota</taxon>
        <taxon>Actinomycetes</taxon>
        <taxon>Micrococcales</taxon>
        <taxon>Promicromonosporaceae</taxon>
        <taxon>Isoptericola</taxon>
    </lineage>
</organism>
<feature type="transmembrane region" description="Helical" evidence="7">
    <location>
        <begin position="203"/>
        <end position="221"/>
    </location>
</feature>
<evidence type="ECO:0000256" key="3">
    <source>
        <dbReference type="ARBA" id="ARBA00022475"/>
    </source>
</evidence>
<feature type="transmembrane region" description="Helical" evidence="7">
    <location>
        <begin position="228"/>
        <end position="248"/>
    </location>
</feature>
<dbReference type="InterPro" id="IPR035906">
    <property type="entry name" value="MetI-like_sf"/>
</dbReference>
<keyword evidence="5 7" id="KW-1133">Transmembrane helix</keyword>
<evidence type="ECO:0000256" key="2">
    <source>
        <dbReference type="ARBA" id="ARBA00022448"/>
    </source>
</evidence>
<dbReference type="PANTHER" id="PTHR30151:SF0">
    <property type="entry name" value="ABC TRANSPORTER PERMEASE PROTEIN MJ0413-RELATED"/>
    <property type="match status" value="1"/>
</dbReference>
<dbReference type="PANTHER" id="PTHR30151">
    <property type="entry name" value="ALKANE SULFONATE ABC TRANSPORTER-RELATED, MEMBRANE SUBUNIT"/>
    <property type="match status" value="1"/>
</dbReference>
<evidence type="ECO:0000313" key="10">
    <source>
        <dbReference type="Proteomes" id="UP001501138"/>
    </source>
</evidence>
<comment type="similarity">
    <text evidence="7">Belongs to the binding-protein-dependent transport system permease family.</text>
</comment>
<dbReference type="SUPFAM" id="SSF161098">
    <property type="entry name" value="MetI-like"/>
    <property type="match status" value="1"/>
</dbReference>
<dbReference type="RefSeq" id="WP_344248046.1">
    <property type="nucleotide sequence ID" value="NZ_BAAAPM010000003.1"/>
</dbReference>
<reference evidence="9 10" key="1">
    <citation type="journal article" date="2019" name="Int. J. Syst. Evol. Microbiol.">
        <title>The Global Catalogue of Microorganisms (GCM) 10K type strain sequencing project: providing services to taxonomists for standard genome sequencing and annotation.</title>
        <authorList>
            <consortium name="The Broad Institute Genomics Platform"/>
            <consortium name="The Broad Institute Genome Sequencing Center for Infectious Disease"/>
            <person name="Wu L."/>
            <person name="Ma J."/>
        </authorList>
    </citation>
    <scope>NUCLEOTIDE SEQUENCE [LARGE SCALE GENOMIC DNA]</scope>
    <source>
        <strain evidence="9 10">JCM 15589</strain>
    </source>
</reference>
<comment type="caution">
    <text evidence="9">The sequence shown here is derived from an EMBL/GenBank/DDBJ whole genome shotgun (WGS) entry which is preliminary data.</text>
</comment>
<feature type="domain" description="ABC transmembrane type-1" evidence="8">
    <location>
        <begin position="98"/>
        <end position="282"/>
    </location>
</feature>
<evidence type="ECO:0000256" key="1">
    <source>
        <dbReference type="ARBA" id="ARBA00004651"/>
    </source>
</evidence>
<keyword evidence="4 7" id="KW-0812">Transmembrane</keyword>
<dbReference type="PROSITE" id="PS50928">
    <property type="entry name" value="ABC_TM1"/>
    <property type="match status" value="1"/>
</dbReference>
<evidence type="ECO:0000256" key="7">
    <source>
        <dbReference type="RuleBase" id="RU363032"/>
    </source>
</evidence>
<proteinExistence type="inferred from homology"/>
<comment type="subcellular location">
    <subcellularLocation>
        <location evidence="1 7">Cell membrane</location>
        <topology evidence="1 7">Multi-pass membrane protein</topology>
    </subcellularLocation>
</comment>
<keyword evidence="2 7" id="KW-0813">Transport</keyword>
<evidence type="ECO:0000256" key="6">
    <source>
        <dbReference type="ARBA" id="ARBA00023136"/>
    </source>
</evidence>
<feature type="transmembrane region" description="Helical" evidence="7">
    <location>
        <begin position="102"/>
        <end position="127"/>
    </location>
</feature>
<feature type="transmembrane region" description="Helical" evidence="7">
    <location>
        <begin position="43"/>
        <end position="61"/>
    </location>
</feature>
<gene>
    <name evidence="9" type="ORF">GCM10009809_19580</name>
</gene>
<feature type="transmembrane region" description="Helical" evidence="7">
    <location>
        <begin position="73"/>
        <end position="90"/>
    </location>
</feature>
<name>A0ABN2JES2_9MICO</name>
<protein>
    <submittedName>
        <fullName evidence="9">ABC transporter permease</fullName>
    </submittedName>
</protein>
<evidence type="ECO:0000256" key="5">
    <source>
        <dbReference type="ARBA" id="ARBA00022989"/>
    </source>
</evidence>
<dbReference type="InterPro" id="IPR000515">
    <property type="entry name" value="MetI-like"/>
</dbReference>
<evidence type="ECO:0000313" key="9">
    <source>
        <dbReference type="EMBL" id="GAA1723857.1"/>
    </source>
</evidence>
<keyword evidence="10" id="KW-1185">Reference proteome</keyword>
<dbReference type="Proteomes" id="UP001501138">
    <property type="component" value="Unassembled WGS sequence"/>
</dbReference>
<dbReference type="Gene3D" id="1.10.3720.10">
    <property type="entry name" value="MetI-like"/>
    <property type="match status" value="1"/>
</dbReference>
<feature type="transmembrane region" description="Helical" evidence="7">
    <location>
        <begin position="139"/>
        <end position="157"/>
    </location>
</feature>
<keyword evidence="3" id="KW-1003">Cell membrane</keyword>
<feature type="transmembrane region" description="Helical" evidence="7">
    <location>
        <begin position="164"/>
        <end position="183"/>
    </location>
</feature>
<accession>A0ABN2JES2</accession>
<evidence type="ECO:0000259" key="8">
    <source>
        <dbReference type="PROSITE" id="PS50928"/>
    </source>
</evidence>
<dbReference type="EMBL" id="BAAAPM010000003">
    <property type="protein sequence ID" value="GAA1723857.1"/>
    <property type="molecule type" value="Genomic_DNA"/>
</dbReference>